<comment type="caution">
    <text evidence="2">The sequence shown here is derived from an EMBL/GenBank/DDBJ whole genome shotgun (WGS) entry which is preliminary data.</text>
</comment>
<evidence type="ECO:0000256" key="1">
    <source>
        <dbReference type="SAM" id="MobiDB-lite"/>
    </source>
</evidence>
<protein>
    <submittedName>
        <fullName evidence="2">Uncharacterized protein</fullName>
    </submittedName>
</protein>
<evidence type="ECO:0000313" key="2">
    <source>
        <dbReference type="EMBL" id="GAV99010.1"/>
    </source>
</evidence>
<organism evidence="2 3">
    <name type="scientific">Lentinula edodes</name>
    <name type="common">Shiitake mushroom</name>
    <name type="synonym">Lentinus edodes</name>
    <dbReference type="NCBI Taxonomy" id="5353"/>
    <lineage>
        <taxon>Eukaryota</taxon>
        <taxon>Fungi</taxon>
        <taxon>Dikarya</taxon>
        <taxon>Basidiomycota</taxon>
        <taxon>Agaricomycotina</taxon>
        <taxon>Agaricomycetes</taxon>
        <taxon>Agaricomycetidae</taxon>
        <taxon>Agaricales</taxon>
        <taxon>Marasmiineae</taxon>
        <taxon>Omphalotaceae</taxon>
        <taxon>Lentinula</taxon>
    </lineage>
</organism>
<reference evidence="2 3" key="2">
    <citation type="submission" date="2017-02" db="EMBL/GenBank/DDBJ databases">
        <title>A genome survey and senescence transcriptome analysis in Lentinula edodes.</title>
        <authorList>
            <person name="Sakamoto Y."/>
            <person name="Nakade K."/>
            <person name="Sato S."/>
            <person name="Yoshida Y."/>
            <person name="Miyazaki K."/>
            <person name="Natsume S."/>
            <person name="Konno N."/>
        </authorList>
    </citation>
    <scope>NUCLEOTIDE SEQUENCE [LARGE SCALE GENOMIC DNA]</scope>
    <source>
        <strain evidence="2 3">NBRC 111202</strain>
    </source>
</reference>
<accession>A0A1Q3DVN2</accession>
<sequence length="83" mass="9810">MRRYLKLRREDMIRIIRSRTRRIWLHRYPVRRRCIQNGAANHAGQRSSNVSSVPASLRTNDNPDDIIISKRKTSAQANPELDR</sequence>
<gene>
    <name evidence="2" type="ORF">LENED_000436</name>
</gene>
<evidence type="ECO:0000313" key="3">
    <source>
        <dbReference type="Proteomes" id="UP000188533"/>
    </source>
</evidence>
<dbReference type="AlphaFoldDB" id="A0A1Q3DVN2"/>
<reference evidence="2 3" key="1">
    <citation type="submission" date="2016-08" db="EMBL/GenBank/DDBJ databases">
        <authorList>
            <consortium name="Lentinula edodes genome sequencing consortium"/>
            <person name="Sakamoto Y."/>
            <person name="Nakade K."/>
            <person name="Sato S."/>
            <person name="Yoshida Y."/>
            <person name="Miyazaki K."/>
            <person name="Natsume S."/>
            <person name="Konno N."/>
        </authorList>
    </citation>
    <scope>NUCLEOTIDE SEQUENCE [LARGE SCALE GENOMIC DNA]</scope>
    <source>
        <strain evidence="2 3">NBRC 111202</strain>
    </source>
</reference>
<dbReference type="EMBL" id="BDGU01000007">
    <property type="protein sequence ID" value="GAV99010.1"/>
    <property type="molecule type" value="Genomic_DNA"/>
</dbReference>
<feature type="compositionally biased region" description="Polar residues" evidence="1">
    <location>
        <begin position="44"/>
        <end position="60"/>
    </location>
</feature>
<feature type="region of interest" description="Disordered" evidence="1">
    <location>
        <begin position="38"/>
        <end position="83"/>
    </location>
</feature>
<proteinExistence type="predicted"/>
<keyword evidence="3" id="KW-1185">Reference proteome</keyword>
<name>A0A1Q3DVN2_LENED</name>
<dbReference type="Proteomes" id="UP000188533">
    <property type="component" value="Unassembled WGS sequence"/>
</dbReference>